<reference evidence="1 2" key="1">
    <citation type="journal article" date="2016" name="Nat. Commun.">
        <title>Thousands of microbial genomes shed light on interconnected biogeochemical processes in an aquifer system.</title>
        <authorList>
            <person name="Anantharaman K."/>
            <person name="Brown C.T."/>
            <person name="Hug L.A."/>
            <person name="Sharon I."/>
            <person name="Castelle C.J."/>
            <person name="Probst A.J."/>
            <person name="Thomas B.C."/>
            <person name="Singh A."/>
            <person name="Wilkins M.J."/>
            <person name="Karaoz U."/>
            <person name="Brodie E.L."/>
            <person name="Williams K.H."/>
            <person name="Hubbard S.S."/>
            <person name="Banfield J.F."/>
        </authorList>
    </citation>
    <scope>NUCLEOTIDE SEQUENCE [LARGE SCALE GENOMIC DNA]</scope>
</reference>
<sequence>MCYFCFEKEKRGGKFMLDGAQFEALRALVLTFSTEEQLAKMIDFTMLLPEHEREKLIRACAEKRREFKLATALGSIG</sequence>
<dbReference type="EMBL" id="MFIN01000043">
    <property type="protein sequence ID" value="OGF94674.1"/>
    <property type="molecule type" value="Genomic_DNA"/>
</dbReference>
<comment type="caution">
    <text evidence="1">The sequence shown here is derived from an EMBL/GenBank/DDBJ whole genome shotgun (WGS) entry which is preliminary data.</text>
</comment>
<protein>
    <submittedName>
        <fullName evidence="1">Uncharacterized protein</fullName>
    </submittedName>
</protein>
<name>A0A1F5Y397_9BACT</name>
<dbReference type="Proteomes" id="UP000177720">
    <property type="component" value="Unassembled WGS sequence"/>
</dbReference>
<proteinExistence type="predicted"/>
<evidence type="ECO:0000313" key="1">
    <source>
        <dbReference type="EMBL" id="OGF94674.1"/>
    </source>
</evidence>
<accession>A0A1F5Y397</accession>
<evidence type="ECO:0000313" key="2">
    <source>
        <dbReference type="Proteomes" id="UP000177720"/>
    </source>
</evidence>
<organism evidence="1 2">
    <name type="scientific">Candidatus Giovannonibacteria bacterium RIFCSPLOWO2_12_43_8</name>
    <dbReference type="NCBI Taxonomy" id="1798361"/>
    <lineage>
        <taxon>Bacteria</taxon>
        <taxon>Candidatus Giovannoniibacteriota</taxon>
    </lineage>
</organism>
<gene>
    <name evidence="1" type="ORF">A2Y47_00670</name>
</gene>
<dbReference type="AlphaFoldDB" id="A0A1F5Y397"/>